<dbReference type="SUPFAM" id="SSF50249">
    <property type="entry name" value="Nucleic acid-binding proteins"/>
    <property type="match status" value="1"/>
</dbReference>
<evidence type="ECO:0000256" key="4">
    <source>
        <dbReference type="SAM" id="MobiDB-lite"/>
    </source>
</evidence>
<comment type="caution">
    <text evidence="6">The sequence shown here is derived from an EMBL/GenBank/DDBJ whole genome shotgun (WGS) entry which is preliminary data.</text>
</comment>
<reference evidence="6" key="1">
    <citation type="journal article" date="2022" name="Int. J. Mol. Sci.">
        <title>Draft Genome of Tanacetum Coccineum: Genomic Comparison of Closely Related Tanacetum-Family Plants.</title>
        <authorList>
            <person name="Yamashiro T."/>
            <person name="Shiraishi A."/>
            <person name="Nakayama K."/>
            <person name="Satake H."/>
        </authorList>
    </citation>
    <scope>NUCLEOTIDE SEQUENCE</scope>
</reference>
<proteinExistence type="inferred from homology"/>
<protein>
    <submittedName>
        <fullName evidence="6">Retrovirus-related pol polyprotein from transposon TNT 1-94</fullName>
    </submittedName>
</protein>
<dbReference type="InterPro" id="IPR022666">
    <property type="entry name" value="Ribosomal_uL2_RNA-bd_dom"/>
</dbReference>
<feature type="compositionally biased region" description="Polar residues" evidence="4">
    <location>
        <begin position="61"/>
        <end position="74"/>
    </location>
</feature>
<evidence type="ECO:0000313" key="7">
    <source>
        <dbReference type="Proteomes" id="UP001151760"/>
    </source>
</evidence>
<dbReference type="Pfam" id="PF07727">
    <property type="entry name" value="RVT_2"/>
    <property type="match status" value="1"/>
</dbReference>
<dbReference type="InterPro" id="IPR013103">
    <property type="entry name" value="RVT_2"/>
</dbReference>
<feature type="domain" description="Large ribosomal subunit protein uL2 RNA-binding" evidence="5">
    <location>
        <begin position="374"/>
        <end position="461"/>
    </location>
</feature>
<keyword evidence="3" id="KW-0687">Ribonucleoprotein</keyword>
<feature type="region of interest" description="Disordered" evidence="4">
    <location>
        <begin position="61"/>
        <end position="104"/>
    </location>
</feature>
<evidence type="ECO:0000259" key="5">
    <source>
        <dbReference type="SMART" id="SM01383"/>
    </source>
</evidence>
<organism evidence="6 7">
    <name type="scientific">Tanacetum coccineum</name>
    <dbReference type="NCBI Taxonomy" id="301880"/>
    <lineage>
        <taxon>Eukaryota</taxon>
        <taxon>Viridiplantae</taxon>
        <taxon>Streptophyta</taxon>
        <taxon>Embryophyta</taxon>
        <taxon>Tracheophyta</taxon>
        <taxon>Spermatophyta</taxon>
        <taxon>Magnoliopsida</taxon>
        <taxon>eudicotyledons</taxon>
        <taxon>Gunneridae</taxon>
        <taxon>Pentapetalae</taxon>
        <taxon>asterids</taxon>
        <taxon>campanulids</taxon>
        <taxon>Asterales</taxon>
        <taxon>Asteraceae</taxon>
        <taxon>Asteroideae</taxon>
        <taxon>Anthemideae</taxon>
        <taxon>Anthemidinae</taxon>
        <taxon>Tanacetum</taxon>
    </lineage>
</organism>
<dbReference type="Pfam" id="PF00181">
    <property type="entry name" value="Ribosomal_L2_N"/>
    <property type="match status" value="1"/>
</dbReference>
<dbReference type="Gene3D" id="2.40.50.140">
    <property type="entry name" value="Nucleic acid-binding proteins"/>
    <property type="match status" value="1"/>
</dbReference>
<feature type="compositionally biased region" description="Polar residues" evidence="4">
    <location>
        <begin position="95"/>
        <end position="104"/>
    </location>
</feature>
<evidence type="ECO:0000256" key="2">
    <source>
        <dbReference type="ARBA" id="ARBA00022980"/>
    </source>
</evidence>
<dbReference type="Proteomes" id="UP001151760">
    <property type="component" value="Unassembled WGS sequence"/>
</dbReference>
<name>A0ABQ4Y7R5_9ASTR</name>
<gene>
    <name evidence="6" type="ORF">Tco_0706227</name>
</gene>
<sequence length="550" mass="62373">MEMTHVKFDELTAMASECKNLEPGTNCTNFQDSSEDSQSIPSKLDMDNLFGPLYEEYYATSSQEVSDNSATNTLDNEHTSSSSSIVIEEDEAPQIVSSSAEQVVTKPNSPVLNANADEFVQEDVTDFDGNVFYNAPPTPVFEEAESSSIISDHQICSEFIKNIRVPSKTSLNEYKEAMLDASWIESMQDELNQFKRLDVWELVECPLGRNIIAVKWIWKNKTDAENTVIRNKSRFVAKGYHQDEGIDFEESFAPVAILEAVRFFLAYAAHKNFPIYQMDVKTAFLNGPLKEEVFVCHPDGFVDPDFLNHVYRLKKALYGLKQAPRAWRWRMVRKSKEVTKGFLGGQGGDGGGRVVACKERPLKQFIAGKSKSAGRNSKGRITIFHRGVGAKRSQRTIDLKRNTSSVGIVERIEYDPNRTSRIAIVRWEEKGNVDRKNNFDFAELFHLVYKERLASDDEVKHWRKDGVVWDHKMKRTSAVSWHSVRWQEIGLGFARVCGDKDSKLKAVYKAIGKDHLNGKFTAERALVTYILATNQIKAGQMVMNIDSSKR</sequence>
<dbReference type="InterPro" id="IPR012340">
    <property type="entry name" value="NA-bd_OB-fold"/>
</dbReference>
<dbReference type="InterPro" id="IPR002171">
    <property type="entry name" value="Ribosomal_uL2"/>
</dbReference>
<comment type="similarity">
    <text evidence="1">Belongs to the universal ribosomal protein uL2 family.</text>
</comment>
<dbReference type="EMBL" id="BQNB010010151">
    <property type="protein sequence ID" value="GJS73386.1"/>
    <property type="molecule type" value="Genomic_DNA"/>
</dbReference>
<reference evidence="6" key="2">
    <citation type="submission" date="2022-01" db="EMBL/GenBank/DDBJ databases">
        <authorList>
            <person name="Yamashiro T."/>
            <person name="Shiraishi A."/>
            <person name="Satake H."/>
            <person name="Nakayama K."/>
        </authorList>
    </citation>
    <scope>NUCLEOTIDE SEQUENCE</scope>
</reference>
<evidence type="ECO:0000256" key="1">
    <source>
        <dbReference type="ARBA" id="ARBA00005636"/>
    </source>
</evidence>
<evidence type="ECO:0000256" key="3">
    <source>
        <dbReference type="ARBA" id="ARBA00023274"/>
    </source>
</evidence>
<keyword evidence="7" id="KW-1185">Reference proteome</keyword>
<dbReference type="PANTHER" id="PTHR13691">
    <property type="entry name" value="RIBOSOMAL PROTEIN L2"/>
    <property type="match status" value="1"/>
</dbReference>
<dbReference type="SMART" id="SM01383">
    <property type="entry name" value="Ribosomal_L2"/>
    <property type="match status" value="1"/>
</dbReference>
<keyword evidence="2" id="KW-0689">Ribosomal protein</keyword>
<accession>A0ABQ4Y7R5</accession>
<dbReference type="PANTHER" id="PTHR13691:SF44">
    <property type="entry name" value="LARGE RIBOSOMAL SUBUNIT PROTEIN UL2MZ-RELATED"/>
    <property type="match status" value="1"/>
</dbReference>
<evidence type="ECO:0000313" key="6">
    <source>
        <dbReference type="EMBL" id="GJS73386.1"/>
    </source>
</evidence>